<reference evidence="1 2" key="1">
    <citation type="journal article" date="2021" name="BMC Genomics">
        <title>Datura genome reveals duplications of psychoactive alkaloid biosynthetic genes and high mutation rate following tissue culture.</title>
        <authorList>
            <person name="Rajewski A."/>
            <person name="Carter-House D."/>
            <person name="Stajich J."/>
            <person name="Litt A."/>
        </authorList>
    </citation>
    <scope>NUCLEOTIDE SEQUENCE [LARGE SCALE GENOMIC DNA]</scope>
    <source>
        <strain evidence="1">AR-01</strain>
    </source>
</reference>
<proteinExistence type="predicted"/>
<sequence length="55" mass="6339">DALVRITAPLGNLLKIDKEMKIKSRPNFSKVLMEIYLVKIRRDSIWVGLLDEKGL</sequence>
<comment type="caution">
    <text evidence="1">The sequence shown here is derived from an EMBL/GenBank/DDBJ whole genome shotgun (WGS) entry which is preliminary data.</text>
</comment>
<dbReference type="Proteomes" id="UP000823775">
    <property type="component" value="Unassembled WGS sequence"/>
</dbReference>
<gene>
    <name evidence="1" type="ORF">HAX54_051866</name>
</gene>
<feature type="non-terminal residue" evidence="1">
    <location>
        <position position="1"/>
    </location>
</feature>
<protein>
    <submittedName>
        <fullName evidence="1">Uncharacterized protein</fullName>
    </submittedName>
</protein>
<dbReference type="EMBL" id="JACEIK010000931">
    <property type="protein sequence ID" value="MCD7463980.1"/>
    <property type="molecule type" value="Genomic_DNA"/>
</dbReference>
<keyword evidence="2" id="KW-1185">Reference proteome</keyword>
<organism evidence="1 2">
    <name type="scientific">Datura stramonium</name>
    <name type="common">Jimsonweed</name>
    <name type="synonym">Common thornapple</name>
    <dbReference type="NCBI Taxonomy" id="4076"/>
    <lineage>
        <taxon>Eukaryota</taxon>
        <taxon>Viridiplantae</taxon>
        <taxon>Streptophyta</taxon>
        <taxon>Embryophyta</taxon>
        <taxon>Tracheophyta</taxon>
        <taxon>Spermatophyta</taxon>
        <taxon>Magnoliopsida</taxon>
        <taxon>eudicotyledons</taxon>
        <taxon>Gunneridae</taxon>
        <taxon>Pentapetalae</taxon>
        <taxon>asterids</taxon>
        <taxon>lamiids</taxon>
        <taxon>Solanales</taxon>
        <taxon>Solanaceae</taxon>
        <taxon>Solanoideae</taxon>
        <taxon>Datureae</taxon>
        <taxon>Datura</taxon>
    </lineage>
</organism>
<evidence type="ECO:0000313" key="1">
    <source>
        <dbReference type="EMBL" id="MCD7463980.1"/>
    </source>
</evidence>
<name>A0ABS8SYU5_DATST</name>
<evidence type="ECO:0000313" key="2">
    <source>
        <dbReference type="Proteomes" id="UP000823775"/>
    </source>
</evidence>
<accession>A0ABS8SYU5</accession>